<dbReference type="Proteomes" id="UP000736672">
    <property type="component" value="Unassembled WGS sequence"/>
</dbReference>
<feature type="compositionally biased region" description="Low complexity" evidence="2">
    <location>
        <begin position="51"/>
        <end position="64"/>
    </location>
</feature>
<accession>A0A9P9G3L6</accession>
<keyword evidence="1" id="KW-0479">Metal-binding</keyword>
<dbReference type="PANTHER" id="PTHR38166">
    <property type="entry name" value="C2H2-TYPE DOMAIN-CONTAINING PROTEIN-RELATED"/>
    <property type="match status" value="1"/>
</dbReference>
<feature type="region of interest" description="Disordered" evidence="2">
    <location>
        <begin position="42"/>
        <end position="65"/>
    </location>
</feature>
<protein>
    <recommendedName>
        <fullName evidence="3">C2H2-type domain-containing protein</fullName>
    </recommendedName>
</protein>
<reference evidence="4" key="1">
    <citation type="journal article" date="2021" name="Nat. Commun.">
        <title>Genetic determinants of endophytism in the Arabidopsis root mycobiome.</title>
        <authorList>
            <person name="Mesny F."/>
            <person name="Miyauchi S."/>
            <person name="Thiergart T."/>
            <person name="Pickel B."/>
            <person name="Atanasova L."/>
            <person name="Karlsson M."/>
            <person name="Huettel B."/>
            <person name="Barry K.W."/>
            <person name="Haridas S."/>
            <person name="Chen C."/>
            <person name="Bauer D."/>
            <person name="Andreopoulos W."/>
            <person name="Pangilinan J."/>
            <person name="LaButti K."/>
            <person name="Riley R."/>
            <person name="Lipzen A."/>
            <person name="Clum A."/>
            <person name="Drula E."/>
            <person name="Henrissat B."/>
            <person name="Kohler A."/>
            <person name="Grigoriev I.V."/>
            <person name="Martin F.M."/>
            <person name="Hacquard S."/>
        </authorList>
    </citation>
    <scope>NUCLEOTIDE SEQUENCE</scope>
    <source>
        <strain evidence="4">FSSC 5 MPI-SDFR-AT-0091</strain>
    </source>
</reference>
<dbReference type="PANTHER" id="PTHR38166:SF1">
    <property type="entry name" value="C2H2-TYPE DOMAIN-CONTAINING PROTEIN"/>
    <property type="match status" value="1"/>
</dbReference>
<keyword evidence="5" id="KW-1185">Reference proteome</keyword>
<dbReference type="InterPro" id="IPR013087">
    <property type="entry name" value="Znf_C2H2_type"/>
</dbReference>
<evidence type="ECO:0000313" key="4">
    <source>
        <dbReference type="EMBL" id="KAH7231916.1"/>
    </source>
</evidence>
<evidence type="ECO:0000256" key="2">
    <source>
        <dbReference type="SAM" id="MobiDB-lite"/>
    </source>
</evidence>
<keyword evidence="1" id="KW-0863">Zinc-finger</keyword>
<proteinExistence type="predicted"/>
<name>A0A9P9G3L6_FUSSL</name>
<evidence type="ECO:0000256" key="1">
    <source>
        <dbReference type="PROSITE-ProRule" id="PRU00042"/>
    </source>
</evidence>
<dbReference type="PROSITE" id="PS50157">
    <property type="entry name" value="ZINC_FINGER_C2H2_2"/>
    <property type="match status" value="1"/>
</dbReference>
<dbReference type="GO" id="GO:0008270">
    <property type="term" value="F:zinc ion binding"/>
    <property type="evidence" value="ECO:0007669"/>
    <property type="project" value="UniProtKB-KW"/>
</dbReference>
<evidence type="ECO:0000259" key="3">
    <source>
        <dbReference type="PROSITE" id="PS50157"/>
    </source>
</evidence>
<feature type="domain" description="C2H2-type" evidence="3">
    <location>
        <begin position="148"/>
        <end position="177"/>
    </location>
</feature>
<keyword evidence="1" id="KW-0862">Zinc</keyword>
<comment type="caution">
    <text evidence="4">The sequence shown here is derived from an EMBL/GenBank/DDBJ whole genome shotgun (WGS) entry which is preliminary data.</text>
</comment>
<dbReference type="AlphaFoldDB" id="A0A9P9G3L6"/>
<organism evidence="4 5">
    <name type="scientific">Fusarium solani</name>
    <name type="common">Filamentous fungus</name>
    <dbReference type="NCBI Taxonomy" id="169388"/>
    <lineage>
        <taxon>Eukaryota</taxon>
        <taxon>Fungi</taxon>
        <taxon>Dikarya</taxon>
        <taxon>Ascomycota</taxon>
        <taxon>Pezizomycotina</taxon>
        <taxon>Sordariomycetes</taxon>
        <taxon>Hypocreomycetidae</taxon>
        <taxon>Hypocreales</taxon>
        <taxon>Nectriaceae</taxon>
        <taxon>Fusarium</taxon>
        <taxon>Fusarium solani species complex</taxon>
    </lineage>
</organism>
<dbReference type="OrthoDB" id="4161727at2759"/>
<sequence length="269" mass="31045">MNPDGDPQLREWIQELQERELSDFPDPLDSLDLLGPLEPLKPVGPWDGFQPASPRSRPPSVASSYDSIASGRVEITWSDFDGFGRDGDESRARKRARKEEPDAKKLACPFYKRYPREFKESRTCAGPGWTSAHRVKEHILRRHMYSGFQCHRCYDEFATETALYNHQRADNPCEKKPVSNKIDMYRKSLDNEENWNAVYKIIFPDAEVVPSPSAQPGYYRNLLMNRLPTLVRMEVSNSMTLTPLLLRIEICVTTALKECLPLMDDYKKE</sequence>
<evidence type="ECO:0000313" key="5">
    <source>
        <dbReference type="Proteomes" id="UP000736672"/>
    </source>
</evidence>
<dbReference type="EMBL" id="JAGTJS010000031">
    <property type="protein sequence ID" value="KAH7231916.1"/>
    <property type="molecule type" value="Genomic_DNA"/>
</dbReference>
<gene>
    <name evidence="4" type="ORF">B0J15DRAFT_574626</name>
</gene>